<comment type="function">
    <text evidence="7">Reversible hydration of carbon dioxide.</text>
</comment>
<dbReference type="CDD" id="cd00883">
    <property type="entry name" value="beta_CA_cladeA"/>
    <property type="match status" value="1"/>
</dbReference>
<dbReference type="InterPro" id="IPR001765">
    <property type="entry name" value="Carbonic_anhydrase"/>
</dbReference>
<comment type="catalytic activity">
    <reaction evidence="5 7">
        <text>hydrogencarbonate + H(+) = CO2 + H2O</text>
        <dbReference type="Rhea" id="RHEA:10748"/>
        <dbReference type="ChEBI" id="CHEBI:15377"/>
        <dbReference type="ChEBI" id="CHEBI:15378"/>
        <dbReference type="ChEBI" id="CHEBI:16526"/>
        <dbReference type="ChEBI" id="CHEBI:17544"/>
        <dbReference type="EC" id="4.2.1.1"/>
    </reaction>
</comment>
<dbReference type="Pfam" id="PF00484">
    <property type="entry name" value="Pro_CA"/>
    <property type="match status" value="1"/>
</dbReference>
<dbReference type="NCBIfam" id="NF007756">
    <property type="entry name" value="PRK10437.1"/>
    <property type="match status" value="1"/>
</dbReference>
<reference evidence="8 9" key="1">
    <citation type="submission" date="2016-10" db="EMBL/GenBank/DDBJ databases">
        <authorList>
            <person name="de Groot N.N."/>
        </authorList>
    </citation>
    <scope>NUCLEOTIDE SEQUENCE [LARGE SCALE GENOMIC DNA]</scope>
    <source>
        <strain evidence="8 9">CGMCC 1.6291</strain>
    </source>
</reference>
<dbReference type="EMBL" id="FOEG01000002">
    <property type="protein sequence ID" value="SEO67749.1"/>
    <property type="molecule type" value="Genomic_DNA"/>
</dbReference>
<evidence type="ECO:0000256" key="1">
    <source>
        <dbReference type="ARBA" id="ARBA00006217"/>
    </source>
</evidence>
<dbReference type="SUPFAM" id="SSF53056">
    <property type="entry name" value="beta-carbonic anhydrase, cab"/>
    <property type="match status" value="1"/>
</dbReference>
<evidence type="ECO:0000256" key="2">
    <source>
        <dbReference type="ARBA" id="ARBA00022723"/>
    </source>
</evidence>
<dbReference type="SMART" id="SM00947">
    <property type="entry name" value="Pro_CA"/>
    <property type="match status" value="1"/>
</dbReference>
<evidence type="ECO:0000256" key="6">
    <source>
        <dbReference type="PIRSR" id="PIRSR601765-1"/>
    </source>
</evidence>
<dbReference type="PANTHER" id="PTHR11002:SF76">
    <property type="entry name" value="CARBONIC ANHYDRASE"/>
    <property type="match status" value="1"/>
</dbReference>
<dbReference type="GO" id="GO:0004089">
    <property type="term" value="F:carbonate dehydratase activity"/>
    <property type="evidence" value="ECO:0007669"/>
    <property type="project" value="UniProtKB-UniRule"/>
</dbReference>
<dbReference type="GO" id="GO:0015976">
    <property type="term" value="P:carbon utilization"/>
    <property type="evidence" value="ECO:0007669"/>
    <property type="project" value="InterPro"/>
</dbReference>
<dbReference type="PROSITE" id="PS00705">
    <property type="entry name" value="PROK_CO2_ANHYDRASE_2"/>
    <property type="match status" value="1"/>
</dbReference>
<proteinExistence type="inferred from homology"/>
<dbReference type="STRING" id="406100.SAMN04488052_102133"/>
<evidence type="ECO:0000256" key="5">
    <source>
        <dbReference type="ARBA" id="ARBA00048348"/>
    </source>
</evidence>
<gene>
    <name evidence="8" type="ORF">SAMN04488052_102133</name>
</gene>
<dbReference type="AlphaFoldDB" id="A0A1H8RMI9"/>
<evidence type="ECO:0000256" key="3">
    <source>
        <dbReference type="ARBA" id="ARBA00022833"/>
    </source>
</evidence>
<dbReference type="Proteomes" id="UP000199657">
    <property type="component" value="Unassembled WGS sequence"/>
</dbReference>
<dbReference type="InterPro" id="IPR036874">
    <property type="entry name" value="Carbonic_anhydrase_sf"/>
</dbReference>
<dbReference type="Gene3D" id="3.40.1050.10">
    <property type="entry name" value="Carbonic anhydrase"/>
    <property type="match status" value="1"/>
</dbReference>
<evidence type="ECO:0000313" key="9">
    <source>
        <dbReference type="Proteomes" id="UP000199657"/>
    </source>
</evidence>
<feature type="binding site" evidence="6">
    <location>
        <position position="35"/>
    </location>
    <ligand>
        <name>Zn(2+)</name>
        <dbReference type="ChEBI" id="CHEBI:29105"/>
    </ligand>
</feature>
<evidence type="ECO:0000256" key="4">
    <source>
        <dbReference type="ARBA" id="ARBA00023239"/>
    </source>
</evidence>
<keyword evidence="2 6" id="KW-0479">Metal-binding</keyword>
<evidence type="ECO:0000256" key="7">
    <source>
        <dbReference type="RuleBase" id="RU003956"/>
    </source>
</evidence>
<name>A0A1H8RMI9_9GAMM</name>
<protein>
    <recommendedName>
        <fullName evidence="7">Carbonic anhydrase</fullName>
        <ecNumber evidence="7">4.2.1.1</ecNumber>
    </recommendedName>
    <alternativeName>
        <fullName evidence="7">Carbonate dehydratase</fullName>
    </alternativeName>
</protein>
<comment type="cofactor">
    <cofactor evidence="6">
        <name>Zn(2+)</name>
        <dbReference type="ChEBI" id="CHEBI:29105"/>
    </cofactor>
    <text evidence="6">Binds 1 zinc ion per subunit.</text>
</comment>
<dbReference type="PANTHER" id="PTHR11002">
    <property type="entry name" value="CARBONIC ANHYDRASE"/>
    <property type="match status" value="1"/>
</dbReference>
<dbReference type="EC" id="4.2.1.1" evidence="7"/>
<feature type="binding site" evidence="6">
    <location>
        <position position="94"/>
    </location>
    <ligand>
        <name>Zn(2+)</name>
        <dbReference type="ChEBI" id="CHEBI:29105"/>
    </ligand>
</feature>
<dbReference type="InterPro" id="IPR015892">
    <property type="entry name" value="Carbonic_anhydrase_CS"/>
</dbReference>
<keyword evidence="3 6" id="KW-0862">Zinc</keyword>
<accession>A0A1H8RMI9</accession>
<sequence>MENNRLWSERMQSEDPEFFRRLATQQSPDYLWIGCSDSRAPANQIVGLKPGELFVHRNIANVVTHTDMNCMAVLQFAVKVLKVRHIIVCGHYNCGGVRAALGHAQFGMIDSWLRHIKDIYDYHRLELEALPSEEEQVDRLCELNVSAQVQHVCSTTIVQNAWARGQSLAVHGWVYQLQDGLINDLGVTVRSPDEVPQIYRMNPEE</sequence>
<comment type="similarity">
    <text evidence="1 7">Belongs to the beta-class carbonic anhydrase family.</text>
</comment>
<organism evidence="8 9">
    <name type="scientific">Aquisalimonas asiatica</name>
    <dbReference type="NCBI Taxonomy" id="406100"/>
    <lineage>
        <taxon>Bacteria</taxon>
        <taxon>Pseudomonadati</taxon>
        <taxon>Pseudomonadota</taxon>
        <taxon>Gammaproteobacteria</taxon>
        <taxon>Chromatiales</taxon>
        <taxon>Ectothiorhodospiraceae</taxon>
        <taxon>Aquisalimonas</taxon>
    </lineage>
</organism>
<feature type="binding site" evidence="6">
    <location>
        <position position="37"/>
    </location>
    <ligand>
        <name>Zn(2+)</name>
        <dbReference type="ChEBI" id="CHEBI:29105"/>
    </ligand>
</feature>
<feature type="binding site" evidence="6">
    <location>
        <position position="91"/>
    </location>
    <ligand>
        <name>Zn(2+)</name>
        <dbReference type="ChEBI" id="CHEBI:29105"/>
    </ligand>
</feature>
<dbReference type="RefSeq" id="WP_171909824.1">
    <property type="nucleotide sequence ID" value="NZ_FOEG01000002.1"/>
</dbReference>
<dbReference type="FunFam" id="3.40.1050.10:FF:000001">
    <property type="entry name" value="Carbonic anhydrase"/>
    <property type="match status" value="1"/>
</dbReference>
<evidence type="ECO:0000313" key="8">
    <source>
        <dbReference type="EMBL" id="SEO67749.1"/>
    </source>
</evidence>
<dbReference type="GO" id="GO:0008270">
    <property type="term" value="F:zinc ion binding"/>
    <property type="evidence" value="ECO:0007669"/>
    <property type="project" value="UniProtKB-UniRule"/>
</dbReference>
<keyword evidence="9" id="KW-1185">Reference proteome</keyword>
<keyword evidence="4 7" id="KW-0456">Lyase</keyword>